<dbReference type="Proteomes" id="UP001597361">
    <property type="component" value="Unassembled WGS sequence"/>
</dbReference>
<gene>
    <name evidence="1" type="ORF">ACFSKL_12640</name>
</gene>
<name>A0ABW4VLN1_9BACT</name>
<evidence type="ECO:0000313" key="1">
    <source>
        <dbReference type="EMBL" id="MFD2035643.1"/>
    </source>
</evidence>
<dbReference type="RefSeq" id="WP_376886577.1">
    <property type="nucleotide sequence ID" value="NZ_JBHUHR010000038.1"/>
</dbReference>
<dbReference type="EMBL" id="JBHUHR010000038">
    <property type="protein sequence ID" value="MFD2035643.1"/>
    <property type="molecule type" value="Genomic_DNA"/>
</dbReference>
<sequence>MDIQTIKIDLIHWLTKLDDASLLEKLQSLKEKHEFGLGEDHKKILDERLELYEQNPDELIDWEDIVNELD</sequence>
<accession>A0ABW4VLN1</accession>
<proteinExistence type="predicted"/>
<comment type="caution">
    <text evidence="1">The sequence shown here is derived from an EMBL/GenBank/DDBJ whole genome shotgun (WGS) entry which is preliminary data.</text>
</comment>
<organism evidence="1 2">
    <name type="scientific">Belliella marina</name>
    <dbReference type="NCBI Taxonomy" id="1644146"/>
    <lineage>
        <taxon>Bacteria</taxon>
        <taxon>Pseudomonadati</taxon>
        <taxon>Bacteroidota</taxon>
        <taxon>Cytophagia</taxon>
        <taxon>Cytophagales</taxon>
        <taxon>Cyclobacteriaceae</taxon>
        <taxon>Belliella</taxon>
    </lineage>
</organism>
<dbReference type="InterPro" id="IPR013406">
    <property type="entry name" value="CHP02574_addiction_mod"/>
</dbReference>
<keyword evidence="2" id="KW-1185">Reference proteome</keyword>
<evidence type="ECO:0000313" key="2">
    <source>
        <dbReference type="Proteomes" id="UP001597361"/>
    </source>
</evidence>
<dbReference type="Pfam" id="PF09720">
    <property type="entry name" value="Unstab_antitox"/>
    <property type="match status" value="1"/>
</dbReference>
<protein>
    <submittedName>
        <fullName evidence="1">Addiction module protein</fullName>
    </submittedName>
</protein>
<reference evidence="2" key="1">
    <citation type="journal article" date="2019" name="Int. J. Syst. Evol. Microbiol.">
        <title>The Global Catalogue of Microorganisms (GCM) 10K type strain sequencing project: providing services to taxonomists for standard genome sequencing and annotation.</title>
        <authorList>
            <consortium name="The Broad Institute Genomics Platform"/>
            <consortium name="The Broad Institute Genome Sequencing Center for Infectious Disease"/>
            <person name="Wu L."/>
            <person name="Ma J."/>
        </authorList>
    </citation>
    <scope>NUCLEOTIDE SEQUENCE [LARGE SCALE GENOMIC DNA]</scope>
    <source>
        <strain evidence="2">CGMCC 1.15180</strain>
    </source>
</reference>